<evidence type="ECO:0000256" key="2">
    <source>
        <dbReference type="ARBA" id="ARBA00022679"/>
    </source>
</evidence>
<gene>
    <name evidence="8" type="primary">CDKL2</name>
    <name evidence="8" type="ORF">Anas_11088</name>
</gene>
<name>A0A5N5SR06_9CRUS</name>
<protein>
    <submittedName>
        <fullName evidence="8">Cyclin-dependent kinase-like 2</fullName>
    </submittedName>
</protein>
<dbReference type="Proteomes" id="UP000326759">
    <property type="component" value="Unassembled WGS sequence"/>
</dbReference>
<evidence type="ECO:0000256" key="6">
    <source>
        <dbReference type="SAM" id="MobiDB-lite"/>
    </source>
</evidence>
<organism evidence="8 9">
    <name type="scientific">Armadillidium nasatum</name>
    <dbReference type="NCBI Taxonomy" id="96803"/>
    <lineage>
        <taxon>Eukaryota</taxon>
        <taxon>Metazoa</taxon>
        <taxon>Ecdysozoa</taxon>
        <taxon>Arthropoda</taxon>
        <taxon>Crustacea</taxon>
        <taxon>Multicrustacea</taxon>
        <taxon>Malacostraca</taxon>
        <taxon>Eumalacostraca</taxon>
        <taxon>Peracarida</taxon>
        <taxon>Isopoda</taxon>
        <taxon>Oniscidea</taxon>
        <taxon>Crinocheta</taxon>
        <taxon>Armadillidiidae</taxon>
        <taxon>Armadillidium</taxon>
    </lineage>
</organism>
<dbReference type="OrthoDB" id="548217at2759"/>
<sequence>MSHTGFEVKMEMLNARLYELLFLKVRHENLVNLIEFFRRKRRLYLVFEYVDHTVLDELEAVESGLDADTARSHIFQVIRGVAFCHENQIIHRDVKPENVLVSQLGVVKLCDFGFARILEGPNESCTDYVATRWYRAPELLVGDTKYGREVDIWAIGCLLAEILSGEPLFPGESDIDQLFHIIQTLGELSSSHQNLVSKNPMLSGLRMPNAATTPLSETFPKWSDKTMLFISECLDLTPGKRPSAEQLLKHDYFLHDSFPETFLPQLRKKVQQEFNSNLLIQFSNTRKSSGQNDKKQKKGKNDFYESHSQRVAPKPIQHLTGSSIDCFYIYFEFYHFLQRHLLLGTGYSLYEGSSLYRFKMIKKVLKYPKTINWN</sequence>
<keyword evidence="4 8" id="KW-0418">Kinase</keyword>
<dbReference type="InterPro" id="IPR011009">
    <property type="entry name" value="Kinase-like_dom_sf"/>
</dbReference>
<keyword evidence="9" id="KW-1185">Reference proteome</keyword>
<evidence type="ECO:0000256" key="5">
    <source>
        <dbReference type="ARBA" id="ARBA00022840"/>
    </source>
</evidence>
<feature type="region of interest" description="Disordered" evidence="6">
    <location>
        <begin position="285"/>
        <end position="306"/>
    </location>
</feature>
<dbReference type="GO" id="GO:0004674">
    <property type="term" value="F:protein serine/threonine kinase activity"/>
    <property type="evidence" value="ECO:0007669"/>
    <property type="project" value="UniProtKB-KW"/>
</dbReference>
<keyword evidence="1" id="KW-0723">Serine/threonine-protein kinase</keyword>
<dbReference type="SMART" id="SM00220">
    <property type="entry name" value="S_TKc"/>
    <property type="match status" value="1"/>
</dbReference>
<keyword evidence="2" id="KW-0808">Transferase</keyword>
<feature type="domain" description="Protein kinase" evidence="7">
    <location>
        <begin position="1"/>
        <end position="253"/>
    </location>
</feature>
<dbReference type="SUPFAM" id="SSF56112">
    <property type="entry name" value="Protein kinase-like (PK-like)"/>
    <property type="match status" value="1"/>
</dbReference>
<evidence type="ECO:0000313" key="9">
    <source>
        <dbReference type="Proteomes" id="UP000326759"/>
    </source>
</evidence>
<dbReference type="GO" id="GO:0005524">
    <property type="term" value="F:ATP binding"/>
    <property type="evidence" value="ECO:0007669"/>
    <property type="project" value="UniProtKB-KW"/>
</dbReference>
<accession>A0A5N5SR06</accession>
<comment type="caution">
    <text evidence="8">The sequence shown here is derived from an EMBL/GenBank/DDBJ whole genome shotgun (WGS) entry which is preliminary data.</text>
</comment>
<dbReference type="InterPro" id="IPR008271">
    <property type="entry name" value="Ser/Thr_kinase_AS"/>
</dbReference>
<evidence type="ECO:0000256" key="3">
    <source>
        <dbReference type="ARBA" id="ARBA00022741"/>
    </source>
</evidence>
<dbReference type="Gene3D" id="3.30.200.20">
    <property type="entry name" value="Phosphorylase Kinase, domain 1"/>
    <property type="match status" value="1"/>
</dbReference>
<evidence type="ECO:0000256" key="4">
    <source>
        <dbReference type="ARBA" id="ARBA00022777"/>
    </source>
</evidence>
<dbReference type="PANTHER" id="PTHR24055">
    <property type="entry name" value="MITOGEN-ACTIVATED PROTEIN KINASE"/>
    <property type="match status" value="1"/>
</dbReference>
<dbReference type="AlphaFoldDB" id="A0A5N5SR06"/>
<evidence type="ECO:0000313" key="8">
    <source>
        <dbReference type="EMBL" id="KAB7496546.1"/>
    </source>
</evidence>
<dbReference type="Gene3D" id="1.10.510.10">
    <property type="entry name" value="Transferase(Phosphotransferase) domain 1"/>
    <property type="match status" value="1"/>
</dbReference>
<keyword evidence="5" id="KW-0067">ATP-binding</keyword>
<evidence type="ECO:0000259" key="7">
    <source>
        <dbReference type="PROSITE" id="PS50011"/>
    </source>
</evidence>
<evidence type="ECO:0000256" key="1">
    <source>
        <dbReference type="ARBA" id="ARBA00022527"/>
    </source>
</evidence>
<dbReference type="InterPro" id="IPR000719">
    <property type="entry name" value="Prot_kinase_dom"/>
</dbReference>
<reference evidence="8 9" key="1">
    <citation type="journal article" date="2019" name="PLoS Biol.">
        <title>Sex chromosomes control vertical transmission of feminizing Wolbachia symbionts in an isopod.</title>
        <authorList>
            <person name="Becking T."/>
            <person name="Chebbi M.A."/>
            <person name="Giraud I."/>
            <person name="Moumen B."/>
            <person name="Laverre T."/>
            <person name="Caubet Y."/>
            <person name="Peccoud J."/>
            <person name="Gilbert C."/>
            <person name="Cordaux R."/>
        </authorList>
    </citation>
    <scope>NUCLEOTIDE SEQUENCE [LARGE SCALE GENOMIC DNA]</scope>
    <source>
        <strain evidence="8">ANa2</strain>
        <tissue evidence="8">Whole body excluding digestive tract and cuticle</tissue>
    </source>
</reference>
<dbReference type="InterPro" id="IPR050117">
    <property type="entry name" value="MAPK"/>
</dbReference>
<dbReference type="PROSITE" id="PS50011">
    <property type="entry name" value="PROTEIN_KINASE_DOM"/>
    <property type="match status" value="1"/>
</dbReference>
<dbReference type="PROSITE" id="PS00108">
    <property type="entry name" value="PROTEIN_KINASE_ST"/>
    <property type="match status" value="1"/>
</dbReference>
<proteinExistence type="predicted"/>
<keyword evidence="3" id="KW-0547">Nucleotide-binding</keyword>
<dbReference type="FunFam" id="1.10.510.10:FF:000624">
    <property type="entry name" value="Mitogen-activated protein kinase"/>
    <property type="match status" value="1"/>
</dbReference>
<dbReference type="Pfam" id="PF00069">
    <property type="entry name" value="Pkinase"/>
    <property type="match status" value="1"/>
</dbReference>
<dbReference type="EMBL" id="SEYY01021261">
    <property type="protein sequence ID" value="KAB7496546.1"/>
    <property type="molecule type" value="Genomic_DNA"/>
</dbReference>